<accession>S0FC03</accession>
<dbReference type="EMBL" id="ACBW01000212">
    <property type="protein sequence ID" value="EEF77829.1"/>
    <property type="molecule type" value="Genomic_DNA"/>
</dbReference>
<keyword evidence="2" id="KW-1185">Reference proteome</keyword>
<dbReference type="STRING" id="547042.BACCOPRO_03352"/>
<evidence type="ECO:0000313" key="2">
    <source>
        <dbReference type="Proteomes" id="UP000014073"/>
    </source>
</evidence>
<sequence>MEQKIPLGETLFTDRILSPHRIENFSPFCFLFLKKDGTRSLLPMPSDQLI</sequence>
<name>S0FC03_9BACT</name>
<dbReference type="AlphaFoldDB" id="S0FC03"/>
<gene>
    <name evidence="1" type="ORF">BACCOPRO_03352</name>
</gene>
<evidence type="ECO:0000313" key="1">
    <source>
        <dbReference type="EMBL" id="EEF77829.1"/>
    </source>
</evidence>
<dbReference type="HOGENOM" id="CLU_3114461_0_0_10"/>
<proteinExistence type="predicted"/>
<protein>
    <submittedName>
        <fullName evidence="1">Uncharacterized protein</fullName>
    </submittedName>
</protein>
<organism evidence="1 2">
    <name type="scientific">Phocaeicola coprophilus DSM 18228 = JCM 13818</name>
    <dbReference type="NCBI Taxonomy" id="547042"/>
    <lineage>
        <taxon>Bacteria</taxon>
        <taxon>Pseudomonadati</taxon>
        <taxon>Bacteroidota</taxon>
        <taxon>Bacteroidia</taxon>
        <taxon>Bacteroidales</taxon>
        <taxon>Bacteroidaceae</taxon>
        <taxon>Phocaeicola</taxon>
    </lineage>
</organism>
<dbReference type="Proteomes" id="UP000014073">
    <property type="component" value="Unassembled WGS sequence"/>
</dbReference>
<reference evidence="1 2" key="1">
    <citation type="submission" date="2008-12" db="EMBL/GenBank/DDBJ databases">
        <authorList>
            <person name="Fulton L."/>
            <person name="Clifton S."/>
            <person name="Fulton B."/>
            <person name="Xu J."/>
            <person name="Minx P."/>
            <person name="Pepin K.H."/>
            <person name="Johnson M."/>
            <person name="Bhonagiri V."/>
            <person name="Nash W.E."/>
            <person name="Mardis E.R."/>
            <person name="Wilson R.K."/>
        </authorList>
    </citation>
    <scope>NUCLEOTIDE SEQUENCE [LARGE SCALE GENOMIC DNA]</scope>
    <source>
        <strain evidence="1 2">DSM 18228</strain>
    </source>
</reference>
<comment type="caution">
    <text evidence="1">The sequence shown here is derived from an EMBL/GenBank/DDBJ whole genome shotgun (WGS) entry which is preliminary data.</text>
</comment>